<proteinExistence type="predicted"/>
<gene>
    <name evidence="2" type="ORF">GCM10009663_43800</name>
</gene>
<evidence type="ECO:0000313" key="2">
    <source>
        <dbReference type="EMBL" id="GAA1095854.1"/>
    </source>
</evidence>
<accession>A0ABP4E9R3</accession>
<dbReference type="EMBL" id="BAAALD010000043">
    <property type="protein sequence ID" value="GAA1095854.1"/>
    <property type="molecule type" value="Genomic_DNA"/>
</dbReference>
<reference evidence="3" key="1">
    <citation type="journal article" date="2019" name="Int. J. Syst. Evol. Microbiol.">
        <title>The Global Catalogue of Microorganisms (GCM) 10K type strain sequencing project: providing services to taxonomists for standard genome sequencing and annotation.</title>
        <authorList>
            <consortium name="The Broad Institute Genomics Platform"/>
            <consortium name="The Broad Institute Genome Sequencing Center for Infectious Disease"/>
            <person name="Wu L."/>
            <person name="Ma J."/>
        </authorList>
    </citation>
    <scope>NUCLEOTIDE SEQUENCE [LARGE SCALE GENOMIC DNA]</scope>
    <source>
        <strain evidence="3">JCM 13002</strain>
    </source>
</reference>
<protein>
    <submittedName>
        <fullName evidence="2">Uncharacterized protein</fullName>
    </submittedName>
</protein>
<evidence type="ECO:0000313" key="3">
    <source>
        <dbReference type="Proteomes" id="UP001499987"/>
    </source>
</evidence>
<keyword evidence="3" id="KW-1185">Reference proteome</keyword>
<organism evidence="2 3">
    <name type="scientific">Kitasatospora arboriphila</name>
    <dbReference type="NCBI Taxonomy" id="258052"/>
    <lineage>
        <taxon>Bacteria</taxon>
        <taxon>Bacillati</taxon>
        <taxon>Actinomycetota</taxon>
        <taxon>Actinomycetes</taxon>
        <taxon>Kitasatosporales</taxon>
        <taxon>Streptomycetaceae</taxon>
        <taxon>Kitasatospora</taxon>
    </lineage>
</organism>
<comment type="caution">
    <text evidence="2">The sequence shown here is derived from an EMBL/GenBank/DDBJ whole genome shotgun (WGS) entry which is preliminary data.</text>
</comment>
<feature type="region of interest" description="Disordered" evidence="1">
    <location>
        <begin position="87"/>
        <end position="108"/>
    </location>
</feature>
<name>A0ABP4E9R3_9ACTN</name>
<dbReference type="RefSeq" id="WP_344625335.1">
    <property type="nucleotide sequence ID" value="NZ_BAAALD010000043.1"/>
</dbReference>
<evidence type="ECO:0000256" key="1">
    <source>
        <dbReference type="SAM" id="MobiDB-lite"/>
    </source>
</evidence>
<sequence>MAESFFHAGGVYRQDGDGTPTGACLFVVVYVGRAPEGFGHPGGTGDVAFGWRRGTAPDGTITPLGSYTTTDFTGWHEIDDSELAAALGDTPLPLHPAPPARPRRRHAE</sequence>
<dbReference type="Proteomes" id="UP001499987">
    <property type="component" value="Unassembled WGS sequence"/>
</dbReference>